<sequence length="447" mass="49221">MAYVQEEYRRLNDYLQTLKNYNPRSSVLMYDLRIPQGLGNGWTYISDQHKWRKANRREALQVHFWKCVKAITPQELAQLVSEFSDISKQAKQHFLDASPKQWCRAYQKTRCKSDVVDNNMCAINPIPGQIFWDECGHPVVHPPDVDPKRGRPQTQTRKEEGEKGGSQAHGLNEAVPDVLESNNLRRTRSRIEVVDPEAADLSLPGSLLTCSINASGTPPEGTTTTTTDVQTRADDENSRKRKHSRHPSREGVGSNGTVSRASRRTKQLAGHASALGASIPQQASPGTTVASVTGCSRILRELSNADEESPPAAIASVTRRLLGESTDTDSQGIGNPQSQQPSRVASVTRSSQLRRGSTARTTEETAHIPPSGAAPVTRSSRLRMRQEPTTTATETHETTANPCADEAPAEPHREPNGNATDPLPSSEFESGTRYQRIIKVPNNLRQT</sequence>
<gene>
    <name evidence="2" type="ORF">Tsubulata_027568</name>
</gene>
<proteinExistence type="predicted"/>
<evidence type="ECO:0000313" key="2">
    <source>
        <dbReference type="EMBL" id="KAJ4839847.1"/>
    </source>
</evidence>
<feature type="region of interest" description="Disordered" evidence="1">
    <location>
        <begin position="141"/>
        <end position="181"/>
    </location>
</feature>
<reference evidence="2" key="1">
    <citation type="submission" date="2022-02" db="EMBL/GenBank/DDBJ databases">
        <authorList>
            <person name="Henning P.M."/>
            <person name="McCubbin A.G."/>
            <person name="Shore J.S."/>
        </authorList>
    </citation>
    <scope>NUCLEOTIDE SEQUENCE</scope>
    <source>
        <strain evidence="2">F60SS</strain>
        <tissue evidence="2">Leaves</tissue>
    </source>
</reference>
<dbReference type="Proteomes" id="UP001141552">
    <property type="component" value="Unassembled WGS sequence"/>
</dbReference>
<feature type="compositionally biased region" description="Polar residues" evidence="1">
    <location>
        <begin position="328"/>
        <end position="360"/>
    </location>
</feature>
<protein>
    <submittedName>
        <fullName evidence="2">Uncharacterized protein</fullName>
    </submittedName>
</protein>
<feature type="region of interest" description="Disordered" evidence="1">
    <location>
        <begin position="325"/>
        <end position="447"/>
    </location>
</feature>
<organism evidence="2 3">
    <name type="scientific">Turnera subulata</name>
    <dbReference type="NCBI Taxonomy" id="218843"/>
    <lineage>
        <taxon>Eukaryota</taxon>
        <taxon>Viridiplantae</taxon>
        <taxon>Streptophyta</taxon>
        <taxon>Embryophyta</taxon>
        <taxon>Tracheophyta</taxon>
        <taxon>Spermatophyta</taxon>
        <taxon>Magnoliopsida</taxon>
        <taxon>eudicotyledons</taxon>
        <taxon>Gunneridae</taxon>
        <taxon>Pentapetalae</taxon>
        <taxon>rosids</taxon>
        <taxon>fabids</taxon>
        <taxon>Malpighiales</taxon>
        <taxon>Passifloraceae</taxon>
        <taxon>Turnera</taxon>
    </lineage>
</organism>
<reference evidence="2" key="2">
    <citation type="journal article" date="2023" name="Plants (Basel)">
        <title>Annotation of the Turnera subulata (Passifloraceae) Draft Genome Reveals the S-Locus Evolved after the Divergence of Turneroideae from Passifloroideae in a Stepwise Manner.</title>
        <authorList>
            <person name="Henning P.M."/>
            <person name="Roalson E.H."/>
            <person name="Mir W."/>
            <person name="McCubbin A.G."/>
            <person name="Shore J.S."/>
        </authorList>
    </citation>
    <scope>NUCLEOTIDE SEQUENCE</scope>
    <source>
        <strain evidence="2">F60SS</strain>
    </source>
</reference>
<comment type="caution">
    <text evidence="2">The sequence shown here is derived from an EMBL/GenBank/DDBJ whole genome shotgun (WGS) entry which is preliminary data.</text>
</comment>
<dbReference type="OrthoDB" id="1743623at2759"/>
<evidence type="ECO:0000313" key="3">
    <source>
        <dbReference type="Proteomes" id="UP001141552"/>
    </source>
</evidence>
<feature type="region of interest" description="Disordered" evidence="1">
    <location>
        <begin position="210"/>
        <end position="289"/>
    </location>
</feature>
<name>A0A9Q0FYF8_9ROSI</name>
<dbReference type="AlphaFoldDB" id="A0A9Q0FYF8"/>
<evidence type="ECO:0000256" key="1">
    <source>
        <dbReference type="SAM" id="MobiDB-lite"/>
    </source>
</evidence>
<keyword evidence="3" id="KW-1185">Reference proteome</keyword>
<dbReference type="EMBL" id="JAKUCV010003181">
    <property type="protein sequence ID" value="KAJ4839847.1"/>
    <property type="molecule type" value="Genomic_DNA"/>
</dbReference>
<feature type="compositionally biased region" description="Polar residues" evidence="1">
    <location>
        <begin position="279"/>
        <end position="289"/>
    </location>
</feature>
<accession>A0A9Q0FYF8</accession>